<dbReference type="PANTHER" id="PTHR43569">
    <property type="entry name" value="AMIDOHYDROLASE"/>
    <property type="match status" value="1"/>
</dbReference>
<evidence type="ECO:0000313" key="3">
    <source>
        <dbReference type="EMBL" id="MFG6458683.1"/>
    </source>
</evidence>
<dbReference type="PANTHER" id="PTHR43569:SF2">
    <property type="entry name" value="AMIDOHYDROLASE-RELATED DOMAIN-CONTAINING PROTEIN"/>
    <property type="match status" value="1"/>
</dbReference>
<evidence type="ECO:0000259" key="2">
    <source>
        <dbReference type="Pfam" id="PF04909"/>
    </source>
</evidence>
<dbReference type="Pfam" id="PF04909">
    <property type="entry name" value="Amidohydro_2"/>
    <property type="match status" value="1"/>
</dbReference>
<reference evidence="3 4" key="1">
    <citation type="submission" date="2024-09" db="EMBL/GenBank/DDBJ databases">
        <title>Novel species of the genus Pelomonas and Roseateles isolated from streams.</title>
        <authorList>
            <person name="Lu H."/>
        </authorList>
    </citation>
    <scope>NUCLEOTIDE SEQUENCE [LARGE SCALE GENOMIC DNA]</scope>
    <source>
        <strain evidence="3 4">BYS96W</strain>
    </source>
</reference>
<dbReference type="InterPro" id="IPR032466">
    <property type="entry name" value="Metal_Hydrolase"/>
</dbReference>
<sequence>MRIDAHHHFWRLSRGDYDWLDVGDPALAPLARDFEPADLQPLRAAHGVTQTVLVQAAATEAETDHLLALAEGDASVGGVVGWVDLADASRLPTLRRWAAHPKFKGVRPMLQDLPSPDWLDTGPAPAMVTALLDLGLRFDALVRPEHLPALARFAARWPALPIVIDHAAKPALCQGWRAPWARAWRTGLTELARRPQVCCKFSGLLTELDDHAEPAELLAPAWQTLVSLFGAQRLMWGSDWPVLNLAADYDMWMELASECIATLPAAGQADVWRGTAARFYGLAT</sequence>
<comment type="caution">
    <text evidence="3">The sequence shown here is derived from an EMBL/GenBank/DDBJ whole genome shotgun (WGS) entry which is preliminary data.</text>
</comment>
<dbReference type="SUPFAM" id="SSF51556">
    <property type="entry name" value="Metallo-dependent hydrolases"/>
    <property type="match status" value="1"/>
</dbReference>
<comment type="similarity">
    <text evidence="1">Belongs to the metallo-dependent hydrolases superfamily.</text>
</comment>
<dbReference type="RefSeq" id="WP_394489902.1">
    <property type="nucleotide sequence ID" value="NZ_JBIGIA010000014.1"/>
</dbReference>
<keyword evidence="4" id="KW-1185">Reference proteome</keyword>
<dbReference type="InterPro" id="IPR052350">
    <property type="entry name" value="Metallo-dep_Lactonases"/>
</dbReference>
<name>A0ABW7G9R7_9BURK</name>
<dbReference type="InterPro" id="IPR006680">
    <property type="entry name" value="Amidohydro-rel"/>
</dbReference>
<proteinExistence type="inferred from homology"/>
<organism evidence="3 4">
    <name type="scientific">Pelomonas nitida</name>
    <dbReference type="NCBI Taxonomy" id="3299027"/>
    <lineage>
        <taxon>Bacteria</taxon>
        <taxon>Pseudomonadati</taxon>
        <taxon>Pseudomonadota</taxon>
        <taxon>Betaproteobacteria</taxon>
        <taxon>Burkholderiales</taxon>
        <taxon>Sphaerotilaceae</taxon>
        <taxon>Roseateles</taxon>
    </lineage>
</organism>
<accession>A0ABW7G9R7</accession>
<dbReference type="Gene3D" id="3.20.20.140">
    <property type="entry name" value="Metal-dependent hydrolases"/>
    <property type="match status" value="1"/>
</dbReference>
<evidence type="ECO:0000256" key="1">
    <source>
        <dbReference type="ARBA" id="ARBA00038310"/>
    </source>
</evidence>
<dbReference type="Proteomes" id="UP001606305">
    <property type="component" value="Unassembled WGS sequence"/>
</dbReference>
<protein>
    <submittedName>
        <fullName evidence="3">Amidohydrolase family protein</fullName>
    </submittedName>
</protein>
<evidence type="ECO:0000313" key="4">
    <source>
        <dbReference type="Proteomes" id="UP001606305"/>
    </source>
</evidence>
<dbReference type="EMBL" id="JBIGIA010000014">
    <property type="protein sequence ID" value="MFG6458683.1"/>
    <property type="molecule type" value="Genomic_DNA"/>
</dbReference>
<feature type="domain" description="Amidohydrolase-related" evidence="2">
    <location>
        <begin position="3"/>
        <end position="282"/>
    </location>
</feature>
<gene>
    <name evidence="3" type="ORF">ACG00X_17720</name>
</gene>